<dbReference type="Proteomes" id="UP000499080">
    <property type="component" value="Unassembled WGS sequence"/>
</dbReference>
<keyword evidence="2" id="KW-1185">Reference proteome</keyword>
<evidence type="ECO:0000313" key="2">
    <source>
        <dbReference type="Proteomes" id="UP000499080"/>
    </source>
</evidence>
<sequence length="167" mass="18772">MVKRHVFKTQFYVVSSTNGWLDFVKASKLVACLRGSAAEVQQAIPADKLTDLSTIEIVLESQFGNSHLTHFFGTELKARRQKPGESLQVLAADMERLMNLAYAECPRDVRDNLVAQNFVDAIRDEETQHATRLMDDKDLKSASAYSMKYEAAKTASKTSRNVRSIEI</sequence>
<proteinExistence type="predicted"/>
<dbReference type="EMBL" id="BGPR01000262">
    <property type="protein sequence ID" value="GBM08982.1"/>
    <property type="molecule type" value="Genomic_DNA"/>
</dbReference>
<gene>
    <name evidence="1" type="ORF">AVEN_57506_1</name>
</gene>
<dbReference type="AlphaFoldDB" id="A0A4Y2CWY6"/>
<name>A0A4Y2CWY6_ARAVE</name>
<dbReference type="PANTHER" id="PTHR45823">
    <property type="entry name" value="T-SNARE COILED-COIL HOMOLOGY DOMAIN-CONTAINING PROTEIN"/>
    <property type="match status" value="1"/>
</dbReference>
<dbReference type="OrthoDB" id="6512026at2759"/>
<accession>A0A4Y2CWY6</accession>
<reference evidence="1 2" key="1">
    <citation type="journal article" date="2019" name="Sci. Rep.">
        <title>Orb-weaving spider Araneus ventricosus genome elucidates the spidroin gene catalogue.</title>
        <authorList>
            <person name="Kono N."/>
            <person name="Nakamura H."/>
            <person name="Ohtoshi R."/>
            <person name="Moran D.A.P."/>
            <person name="Shinohara A."/>
            <person name="Yoshida Y."/>
            <person name="Fujiwara M."/>
            <person name="Mori M."/>
            <person name="Tomita M."/>
            <person name="Arakawa K."/>
        </authorList>
    </citation>
    <scope>NUCLEOTIDE SEQUENCE [LARGE SCALE GENOMIC DNA]</scope>
</reference>
<organism evidence="1 2">
    <name type="scientific">Araneus ventricosus</name>
    <name type="common">Orbweaver spider</name>
    <name type="synonym">Epeira ventricosa</name>
    <dbReference type="NCBI Taxonomy" id="182803"/>
    <lineage>
        <taxon>Eukaryota</taxon>
        <taxon>Metazoa</taxon>
        <taxon>Ecdysozoa</taxon>
        <taxon>Arthropoda</taxon>
        <taxon>Chelicerata</taxon>
        <taxon>Arachnida</taxon>
        <taxon>Araneae</taxon>
        <taxon>Araneomorphae</taxon>
        <taxon>Entelegynae</taxon>
        <taxon>Araneoidea</taxon>
        <taxon>Araneidae</taxon>
        <taxon>Araneus</taxon>
    </lineage>
</organism>
<evidence type="ECO:0000313" key="1">
    <source>
        <dbReference type="EMBL" id="GBM08982.1"/>
    </source>
</evidence>
<protein>
    <submittedName>
        <fullName evidence="1">Uncharacterized protein</fullName>
    </submittedName>
</protein>
<comment type="caution">
    <text evidence="1">The sequence shown here is derived from an EMBL/GenBank/DDBJ whole genome shotgun (WGS) entry which is preliminary data.</text>
</comment>
<dbReference type="PANTHER" id="PTHR45823:SF1">
    <property type="entry name" value="T-SNARE COILED-COIL HOMOLOGY DOMAIN-CONTAINING PROTEIN"/>
    <property type="match status" value="1"/>
</dbReference>